<feature type="region of interest" description="Disordered" evidence="1">
    <location>
        <begin position="214"/>
        <end position="279"/>
    </location>
</feature>
<evidence type="ECO:0000313" key="4">
    <source>
        <dbReference type="WBParaSite" id="TMUE_2000006915.1"/>
    </source>
</evidence>
<evidence type="ECO:0000256" key="1">
    <source>
        <dbReference type="SAM" id="MobiDB-lite"/>
    </source>
</evidence>
<dbReference type="InterPro" id="IPR046995">
    <property type="entry name" value="RGS10/12/14-like"/>
</dbReference>
<dbReference type="FunFam" id="1.10.167.10:FF:000001">
    <property type="entry name" value="Putative regulator of g-protein signaling 12"/>
    <property type="match status" value="1"/>
</dbReference>
<proteinExistence type="predicted"/>
<dbReference type="AlphaFoldDB" id="A0A5S6QIC2"/>
<dbReference type="GO" id="GO:0008277">
    <property type="term" value="P:regulation of G protein-coupled receptor signaling pathway"/>
    <property type="evidence" value="ECO:0007669"/>
    <property type="project" value="TreeGrafter"/>
</dbReference>
<dbReference type="PANTHER" id="PTHR45945">
    <property type="entry name" value="REGULATOR OF G-PROTEIN SIGNALING LOCO"/>
    <property type="match status" value="1"/>
</dbReference>
<dbReference type="Proteomes" id="UP000046395">
    <property type="component" value="Unassembled WGS sequence"/>
</dbReference>
<dbReference type="InterPro" id="IPR044926">
    <property type="entry name" value="RGS_subdomain_2"/>
</dbReference>
<feature type="compositionally biased region" description="Polar residues" evidence="1">
    <location>
        <begin position="270"/>
        <end position="279"/>
    </location>
</feature>
<sequence length="560" mass="62593">MGNRPGFQMPGGSSEDVAGIDCQPAVFTMRVVLVYIGSVAVPPGQRSRRKILRLALLSLKVQKVRVRTVLMKAYSNQLVVTNSKGALINRLKNSNVAFVAACPENKQYFCVTMLHRDDDSISGGGQSSSSSSADESAISHVFAVDPELHSHSYHYLYAKRFGIKCTRAPTTDQTRSLLGTIQTDICPSYSSCLEFPDVSLAVIRSLSSLVEHSKATESRRVVTDSGDRLPSLEGRSRNFVTEQPFPSSYPSINSCPTDAEERRRRGEEQAQCSQGADNLRQSSLPVLSEGLTMDSANGRTPSDWEPSSSGSLLLRKLCNERVRRPKSKTLSLCQEPAEELTTLRLSNGESSHDRWTDDFESLLRDPDRLAVFAEFLRKEYSHENIEFWMDCEEYKQAKSIPQRQTIGKRLYDCYFSLNATKPINVDSEARQSVKAAIETGNFGKSLFDKAQLQIFMLMKFDCYRRFLNSEEFSSEASKERPLTARSSDDKEVFGDSRRRRLSLPFSFWKHAFSNRRKSVASGSTVHCLSDAPVSPAPTTGDVDDGGQRLCNVCWTPRLND</sequence>
<feature type="compositionally biased region" description="Polar residues" evidence="1">
    <location>
        <begin position="238"/>
        <end position="256"/>
    </location>
</feature>
<protein>
    <submittedName>
        <fullName evidence="4">RGS domain-containing protein</fullName>
    </submittedName>
</protein>
<evidence type="ECO:0000259" key="2">
    <source>
        <dbReference type="PROSITE" id="PS50132"/>
    </source>
</evidence>
<dbReference type="GO" id="GO:0005886">
    <property type="term" value="C:plasma membrane"/>
    <property type="evidence" value="ECO:0007669"/>
    <property type="project" value="TreeGrafter"/>
</dbReference>
<feature type="compositionally biased region" description="Basic and acidic residues" evidence="1">
    <location>
        <begin position="214"/>
        <end position="227"/>
    </location>
</feature>
<feature type="domain" description="RGS" evidence="2">
    <location>
        <begin position="358"/>
        <end position="472"/>
    </location>
</feature>
<dbReference type="GO" id="GO:0007051">
    <property type="term" value="P:spindle organization"/>
    <property type="evidence" value="ECO:0007669"/>
    <property type="project" value="TreeGrafter"/>
</dbReference>
<dbReference type="SUPFAM" id="SSF48097">
    <property type="entry name" value="Regulator of G-protein signaling, RGS"/>
    <property type="match status" value="1"/>
</dbReference>
<dbReference type="GO" id="GO:0051301">
    <property type="term" value="P:cell division"/>
    <property type="evidence" value="ECO:0007669"/>
    <property type="project" value="TreeGrafter"/>
</dbReference>
<dbReference type="SMART" id="SM00315">
    <property type="entry name" value="RGS"/>
    <property type="match status" value="1"/>
</dbReference>
<name>A0A5S6QIC2_TRIMR</name>
<dbReference type="STRING" id="70415.A0A5S6QIC2"/>
<dbReference type="PANTHER" id="PTHR45945:SF3">
    <property type="entry name" value="REGULATOR OF G-PROTEIN SIGNALING LOCO"/>
    <property type="match status" value="1"/>
</dbReference>
<reference evidence="4" key="1">
    <citation type="submission" date="2019-12" db="UniProtKB">
        <authorList>
            <consortium name="WormBaseParasite"/>
        </authorList>
    </citation>
    <scope>IDENTIFICATION</scope>
</reference>
<dbReference type="InterPro" id="IPR036305">
    <property type="entry name" value="RGS_sf"/>
</dbReference>
<dbReference type="GO" id="GO:0005737">
    <property type="term" value="C:cytoplasm"/>
    <property type="evidence" value="ECO:0007669"/>
    <property type="project" value="TreeGrafter"/>
</dbReference>
<dbReference type="GO" id="GO:0005096">
    <property type="term" value="F:GTPase activator activity"/>
    <property type="evidence" value="ECO:0007669"/>
    <property type="project" value="InterPro"/>
</dbReference>
<dbReference type="Gene3D" id="1.10.167.10">
    <property type="entry name" value="Regulator of G-protein Signalling 4, domain 2"/>
    <property type="match status" value="1"/>
</dbReference>
<accession>A0A5S6QIC2</accession>
<organism evidence="3 4">
    <name type="scientific">Trichuris muris</name>
    <name type="common">Mouse whipworm</name>
    <dbReference type="NCBI Taxonomy" id="70415"/>
    <lineage>
        <taxon>Eukaryota</taxon>
        <taxon>Metazoa</taxon>
        <taxon>Ecdysozoa</taxon>
        <taxon>Nematoda</taxon>
        <taxon>Enoplea</taxon>
        <taxon>Dorylaimia</taxon>
        <taxon>Trichinellida</taxon>
        <taxon>Trichuridae</taxon>
        <taxon>Trichuris</taxon>
    </lineage>
</organism>
<dbReference type="WBParaSite" id="TMUE_2000006915.1">
    <property type="protein sequence ID" value="TMUE_2000006915.1"/>
    <property type="gene ID" value="WBGene00287341"/>
</dbReference>
<dbReference type="Pfam" id="PF00615">
    <property type="entry name" value="RGS"/>
    <property type="match status" value="1"/>
</dbReference>
<evidence type="ECO:0000313" key="3">
    <source>
        <dbReference type="Proteomes" id="UP000046395"/>
    </source>
</evidence>
<dbReference type="PROSITE" id="PS50132">
    <property type="entry name" value="RGS"/>
    <property type="match status" value="1"/>
</dbReference>
<feature type="compositionally biased region" description="Basic and acidic residues" evidence="1">
    <location>
        <begin position="259"/>
        <end position="268"/>
    </location>
</feature>
<dbReference type="PRINTS" id="PR01301">
    <property type="entry name" value="RGSPROTEIN"/>
</dbReference>
<keyword evidence="3" id="KW-1185">Reference proteome</keyword>
<dbReference type="GO" id="GO:0005634">
    <property type="term" value="C:nucleus"/>
    <property type="evidence" value="ECO:0007669"/>
    <property type="project" value="TreeGrafter"/>
</dbReference>
<dbReference type="InterPro" id="IPR016137">
    <property type="entry name" value="RGS"/>
</dbReference>